<evidence type="ECO:0000313" key="3">
    <source>
        <dbReference type="EMBL" id="SEH88638.1"/>
    </source>
</evidence>
<keyword evidence="4" id="KW-1185">Reference proteome</keyword>
<dbReference type="AlphaFoldDB" id="A0A1H6LQJ3"/>
<sequence>MYTYHQDHRRDTLLPVQTRLGTHGRHVFGYTSPCASEQSVQRQLEILVEHGVAPDDVFSEAAPWGAERPALAALMERLGDGDSVVVVGLHRLGHSAAEIVDQVLAFQSRGITLTVLSNPAEAPPLPVPAIGGPAHFLGALHANSHDGPTKPFGRSRPIGRPVALDAARTDTARRMIASGMSKTAVAKILGVSRPTLYKALAALDEQS</sequence>
<dbReference type="OrthoDB" id="3405463at2"/>
<dbReference type="GO" id="GO:0000150">
    <property type="term" value="F:DNA strand exchange activity"/>
    <property type="evidence" value="ECO:0007669"/>
    <property type="project" value="InterPro"/>
</dbReference>
<dbReference type="GO" id="GO:0003677">
    <property type="term" value="F:DNA binding"/>
    <property type="evidence" value="ECO:0007669"/>
    <property type="project" value="InterPro"/>
</dbReference>
<dbReference type="Pfam" id="PF02796">
    <property type="entry name" value="HTH_7"/>
    <property type="match status" value="1"/>
</dbReference>
<evidence type="ECO:0000256" key="1">
    <source>
        <dbReference type="ARBA" id="ARBA00009913"/>
    </source>
</evidence>
<dbReference type="InterPro" id="IPR006119">
    <property type="entry name" value="Resolv_N"/>
</dbReference>
<dbReference type="InterPro" id="IPR009057">
    <property type="entry name" value="Homeodomain-like_sf"/>
</dbReference>
<feature type="domain" description="Resolvase/invertase-type recombinase catalytic" evidence="2">
    <location>
        <begin position="27"/>
        <end position="140"/>
    </location>
</feature>
<name>A0A1H6LQJ3_MYCRU</name>
<dbReference type="CDD" id="cd00569">
    <property type="entry name" value="HTH_Hin_like"/>
    <property type="match status" value="1"/>
</dbReference>
<reference evidence="4" key="1">
    <citation type="submission" date="2016-10" db="EMBL/GenBank/DDBJ databases">
        <authorList>
            <person name="Varghese N."/>
            <person name="Submissions S."/>
        </authorList>
    </citation>
    <scope>NUCLEOTIDE SEQUENCE [LARGE SCALE GENOMIC DNA]</scope>
    <source>
        <strain evidence="4">DSM 45405</strain>
    </source>
</reference>
<accession>A0A1H6LQJ3</accession>
<dbReference type="InterPro" id="IPR006120">
    <property type="entry name" value="Resolvase_HTH_dom"/>
</dbReference>
<dbReference type="SUPFAM" id="SSF46689">
    <property type="entry name" value="Homeodomain-like"/>
    <property type="match status" value="1"/>
</dbReference>
<dbReference type="Gene3D" id="1.10.10.60">
    <property type="entry name" value="Homeodomain-like"/>
    <property type="match status" value="1"/>
</dbReference>
<dbReference type="SMART" id="SM00857">
    <property type="entry name" value="Resolvase"/>
    <property type="match status" value="1"/>
</dbReference>
<proteinExistence type="inferred from homology"/>
<gene>
    <name evidence="3" type="ORF">SAMN04489835_5286</name>
</gene>
<dbReference type="EMBL" id="LT629971">
    <property type="protein sequence ID" value="SEH88638.1"/>
    <property type="molecule type" value="Genomic_DNA"/>
</dbReference>
<evidence type="ECO:0000259" key="2">
    <source>
        <dbReference type="SMART" id="SM00857"/>
    </source>
</evidence>
<dbReference type="STRING" id="370526.SAMN04489835_5286"/>
<comment type="similarity">
    <text evidence="1">Belongs to the site-specific recombinase resolvase family.</text>
</comment>
<dbReference type="InterPro" id="IPR036162">
    <property type="entry name" value="Resolvase-like_N_sf"/>
</dbReference>
<dbReference type="Gene3D" id="3.40.50.1390">
    <property type="entry name" value="Resolvase, N-terminal catalytic domain"/>
    <property type="match status" value="1"/>
</dbReference>
<dbReference type="Pfam" id="PF00239">
    <property type="entry name" value="Resolvase"/>
    <property type="match status" value="1"/>
</dbReference>
<dbReference type="Proteomes" id="UP000182915">
    <property type="component" value="Chromosome I"/>
</dbReference>
<organism evidence="3 4">
    <name type="scientific">Mycolicibacterium rutilum</name>
    <name type="common">Mycobacterium rutilum</name>
    <dbReference type="NCBI Taxonomy" id="370526"/>
    <lineage>
        <taxon>Bacteria</taxon>
        <taxon>Bacillati</taxon>
        <taxon>Actinomycetota</taxon>
        <taxon>Actinomycetes</taxon>
        <taxon>Mycobacteriales</taxon>
        <taxon>Mycobacteriaceae</taxon>
        <taxon>Mycolicibacterium</taxon>
    </lineage>
</organism>
<dbReference type="SUPFAM" id="SSF53041">
    <property type="entry name" value="Resolvase-like"/>
    <property type="match status" value="1"/>
</dbReference>
<evidence type="ECO:0000313" key="4">
    <source>
        <dbReference type="Proteomes" id="UP000182915"/>
    </source>
</evidence>
<protein>
    <submittedName>
        <fullName evidence="3">Site-specific DNA recombinase</fullName>
    </submittedName>
</protein>